<keyword evidence="3" id="KW-1185">Reference proteome</keyword>
<dbReference type="CDD" id="cd02238">
    <property type="entry name" value="cupin_KdgF"/>
    <property type="match status" value="1"/>
</dbReference>
<dbReference type="EMBL" id="JAEKNR010000122">
    <property type="protein sequence ID" value="MBJ7598709.1"/>
    <property type="molecule type" value="Genomic_DNA"/>
</dbReference>
<dbReference type="RefSeq" id="WP_338201915.1">
    <property type="nucleotide sequence ID" value="NZ_JAEKNR010000122.1"/>
</dbReference>
<evidence type="ECO:0000313" key="2">
    <source>
        <dbReference type="EMBL" id="MBJ7598709.1"/>
    </source>
</evidence>
<dbReference type="InterPro" id="IPR052535">
    <property type="entry name" value="Bacilysin_H2HPP_isomerase"/>
</dbReference>
<dbReference type="SUPFAM" id="SSF51182">
    <property type="entry name" value="RmlC-like cupins"/>
    <property type="match status" value="1"/>
</dbReference>
<feature type="domain" description="Cupin type-2" evidence="1">
    <location>
        <begin position="31"/>
        <end position="91"/>
    </location>
</feature>
<dbReference type="Pfam" id="PF07883">
    <property type="entry name" value="Cupin_2"/>
    <property type="match status" value="1"/>
</dbReference>
<accession>A0A934K4J2</accession>
<proteinExistence type="predicted"/>
<dbReference type="InterPro" id="IPR013096">
    <property type="entry name" value="Cupin_2"/>
</dbReference>
<protein>
    <submittedName>
        <fullName evidence="2">Cupin domain-containing protein</fullName>
    </submittedName>
</protein>
<comment type="caution">
    <text evidence="2">The sequence shown here is derived from an EMBL/GenBank/DDBJ whole genome shotgun (WGS) entry which is preliminary data.</text>
</comment>
<gene>
    <name evidence="2" type="ORF">JF922_11585</name>
</gene>
<dbReference type="Gene3D" id="2.60.120.10">
    <property type="entry name" value="Jelly Rolls"/>
    <property type="match status" value="1"/>
</dbReference>
<dbReference type="PANTHER" id="PTHR40112:SF1">
    <property type="entry name" value="H2HPP ISOMERASE"/>
    <property type="match status" value="1"/>
</dbReference>
<evidence type="ECO:0000313" key="3">
    <source>
        <dbReference type="Proteomes" id="UP000612893"/>
    </source>
</evidence>
<dbReference type="PANTHER" id="PTHR40112">
    <property type="entry name" value="H2HPP ISOMERASE"/>
    <property type="match status" value="1"/>
</dbReference>
<sequence length="119" mass="12738">MFDSLHALRPYAIWDGAVARAVHGEQLTMAVVELQRGVAVPEHRHVNEQLGFVARGSITMTIGGESRELGVGETYVIATDVPHAAVAGADGATVVDVFSPPRADWQGLERLEPGRAAWP</sequence>
<dbReference type="InterPro" id="IPR014710">
    <property type="entry name" value="RmlC-like_jellyroll"/>
</dbReference>
<reference evidence="2" key="1">
    <citation type="submission" date="2020-10" db="EMBL/GenBank/DDBJ databases">
        <title>Ca. Dormibacterota MAGs.</title>
        <authorList>
            <person name="Montgomery K."/>
        </authorList>
    </citation>
    <scope>NUCLEOTIDE SEQUENCE [LARGE SCALE GENOMIC DNA]</scope>
    <source>
        <strain evidence="2">SC8812_S17_10</strain>
    </source>
</reference>
<dbReference type="AlphaFoldDB" id="A0A934K4J2"/>
<organism evidence="2 3">
    <name type="scientific">Candidatus Nephthysia bennettiae</name>
    <dbReference type="NCBI Taxonomy" id="3127016"/>
    <lineage>
        <taxon>Bacteria</taxon>
        <taxon>Bacillati</taxon>
        <taxon>Candidatus Dormiibacterota</taxon>
        <taxon>Candidatus Dormibacteria</taxon>
        <taxon>Candidatus Dormibacterales</taxon>
        <taxon>Candidatus Dormibacteraceae</taxon>
        <taxon>Candidatus Nephthysia</taxon>
    </lineage>
</organism>
<dbReference type="InterPro" id="IPR011051">
    <property type="entry name" value="RmlC_Cupin_sf"/>
</dbReference>
<evidence type="ECO:0000259" key="1">
    <source>
        <dbReference type="Pfam" id="PF07883"/>
    </source>
</evidence>
<dbReference type="Proteomes" id="UP000612893">
    <property type="component" value="Unassembled WGS sequence"/>
</dbReference>
<name>A0A934K4J2_9BACT</name>